<dbReference type="PANTHER" id="PTHR15960">
    <property type="entry name" value="LD44032P"/>
    <property type="match status" value="1"/>
</dbReference>
<dbReference type="PANTHER" id="PTHR15960:SF5">
    <property type="entry name" value="LD44032P"/>
    <property type="match status" value="1"/>
</dbReference>
<evidence type="ECO:0000256" key="1">
    <source>
        <dbReference type="SAM" id="MobiDB-lite"/>
    </source>
</evidence>
<evidence type="ECO:0000313" key="3">
    <source>
        <dbReference type="EMBL" id="CAF1004733.1"/>
    </source>
</evidence>
<evidence type="ECO:0000259" key="2">
    <source>
        <dbReference type="PROSITE" id="PS51497"/>
    </source>
</evidence>
<dbReference type="InterPro" id="IPR038870">
    <property type="entry name" value="UBAP1"/>
</dbReference>
<organism evidence="3 4">
    <name type="scientific">Brachionus calyciflorus</name>
    <dbReference type="NCBI Taxonomy" id="104777"/>
    <lineage>
        <taxon>Eukaryota</taxon>
        <taxon>Metazoa</taxon>
        <taxon>Spiralia</taxon>
        <taxon>Gnathifera</taxon>
        <taxon>Rotifera</taxon>
        <taxon>Eurotatoria</taxon>
        <taxon>Monogononta</taxon>
        <taxon>Pseudotrocha</taxon>
        <taxon>Ploima</taxon>
        <taxon>Brachionidae</taxon>
        <taxon>Brachionus</taxon>
    </lineage>
</organism>
<accession>A0A814H2I5</accession>
<protein>
    <recommendedName>
        <fullName evidence="2">UMA domain-containing protein</fullName>
    </recommendedName>
</protein>
<sequence length="253" mass="28914">MNSNSPKFSYLDDIPFAINPVFVLDTSKCKLNNIDYNLEKANSILECKYDFEVENKVLSVQKPKKFKSKFLLSHRKKSFSFHQNPPPETETTELSTHDEAQNLSSSLPNSSANLTQFTYSNVLLEPVKQYNSTQQTKSSLEPNQSNNDKNNNFKDLLFDQTLDPFNDLELKTINDLEELKKILNEHEKSKFVLSDDKVEFFLSDNEKNKKTSESSMLSFNSANVLNNNNLSCAVDSFGLPKISFINLNDVNNK</sequence>
<dbReference type="GO" id="GO:0043162">
    <property type="term" value="P:ubiquitin-dependent protein catabolic process via the multivesicular body sorting pathway"/>
    <property type="evidence" value="ECO:0007669"/>
    <property type="project" value="InterPro"/>
</dbReference>
<dbReference type="Proteomes" id="UP000663879">
    <property type="component" value="Unassembled WGS sequence"/>
</dbReference>
<gene>
    <name evidence="3" type="ORF">OXX778_LOCUS16593</name>
</gene>
<dbReference type="PROSITE" id="PS51497">
    <property type="entry name" value="UMA"/>
    <property type="match status" value="1"/>
</dbReference>
<proteinExistence type="predicted"/>
<feature type="region of interest" description="Disordered" evidence="1">
    <location>
        <begin position="79"/>
        <end position="109"/>
    </location>
</feature>
<feature type="compositionally biased region" description="Polar residues" evidence="1">
    <location>
        <begin position="130"/>
        <end position="145"/>
    </location>
</feature>
<feature type="region of interest" description="Disordered" evidence="1">
    <location>
        <begin position="130"/>
        <end position="153"/>
    </location>
</feature>
<dbReference type="InterPro" id="IPR023340">
    <property type="entry name" value="UMA"/>
</dbReference>
<reference evidence="3" key="1">
    <citation type="submission" date="2021-02" db="EMBL/GenBank/DDBJ databases">
        <authorList>
            <person name="Nowell W R."/>
        </authorList>
    </citation>
    <scope>NUCLEOTIDE SEQUENCE</scope>
    <source>
        <strain evidence="3">Ploen Becks lab</strain>
    </source>
</reference>
<dbReference type="AlphaFoldDB" id="A0A814H2I5"/>
<comment type="caution">
    <text evidence="3">The sequence shown here is derived from an EMBL/GenBank/DDBJ whole genome shotgun (WGS) entry which is preliminary data.</text>
</comment>
<feature type="domain" description="UMA" evidence="2">
    <location>
        <begin position="11"/>
        <end position="58"/>
    </location>
</feature>
<name>A0A814H2I5_9BILA</name>
<keyword evidence="4" id="KW-1185">Reference proteome</keyword>
<dbReference type="EMBL" id="CAJNOC010003966">
    <property type="protein sequence ID" value="CAF1004733.1"/>
    <property type="molecule type" value="Genomic_DNA"/>
</dbReference>
<evidence type="ECO:0000313" key="4">
    <source>
        <dbReference type="Proteomes" id="UP000663879"/>
    </source>
</evidence>
<dbReference type="OrthoDB" id="2018023at2759"/>
<dbReference type="GO" id="GO:0000813">
    <property type="term" value="C:ESCRT I complex"/>
    <property type="evidence" value="ECO:0007669"/>
    <property type="project" value="InterPro"/>
</dbReference>
<dbReference type="GO" id="GO:0043130">
    <property type="term" value="F:ubiquitin binding"/>
    <property type="evidence" value="ECO:0007669"/>
    <property type="project" value="InterPro"/>
</dbReference>